<name>A0ACA9T7D0_BIOOC</name>
<evidence type="ECO:0000313" key="2">
    <source>
        <dbReference type="Proteomes" id="UP000836387"/>
    </source>
</evidence>
<organism evidence="1 2">
    <name type="scientific">Clonostachys rosea f. rosea IK726</name>
    <dbReference type="NCBI Taxonomy" id="1349383"/>
    <lineage>
        <taxon>Eukaryota</taxon>
        <taxon>Fungi</taxon>
        <taxon>Dikarya</taxon>
        <taxon>Ascomycota</taxon>
        <taxon>Pezizomycotina</taxon>
        <taxon>Sordariomycetes</taxon>
        <taxon>Hypocreomycetidae</taxon>
        <taxon>Hypocreales</taxon>
        <taxon>Bionectriaceae</taxon>
        <taxon>Clonostachys</taxon>
    </lineage>
</organism>
<gene>
    <name evidence="1" type="ORF">CRV2_00003977</name>
</gene>
<sequence>PPVAPDSPAGRKLEADRRARLAILAGALIPIMDPITVFAILENCYKYGEWIVVFCESCKHADQELAERARKVESVWIRMKEQAQFMERIEPVMKPELRYDFKESLKVLERKLSVANANIQAVQQHEIALGPGGKKKIFQFQRWARKGKFAWEKETLDEIITDLDDWRDRFDPTC</sequence>
<protein>
    <submittedName>
        <fullName evidence="1">Uncharacterized protein</fullName>
    </submittedName>
</protein>
<reference evidence="1" key="2">
    <citation type="submission" date="2021-10" db="EMBL/GenBank/DDBJ databases">
        <authorList>
            <person name="Piombo E."/>
        </authorList>
    </citation>
    <scope>NUCLEOTIDE SEQUENCE</scope>
</reference>
<dbReference type="EMBL" id="CADEHS020000001">
    <property type="protein sequence ID" value="CAG9936795.1"/>
    <property type="molecule type" value="Genomic_DNA"/>
</dbReference>
<proteinExistence type="predicted"/>
<dbReference type="Proteomes" id="UP000836387">
    <property type="component" value="Unassembled WGS sequence"/>
</dbReference>
<evidence type="ECO:0000313" key="1">
    <source>
        <dbReference type="EMBL" id="CAG9936795.1"/>
    </source>
</evidence>
<comment type="caution">
    <text evidence="1">The sequence shown here is derived from an EMBL/GenBank/DDBJ whole genome shotgun (WGS) entry which is preliminary data.</text>
</comment>
<feature type="non-terminal residue" evidence="1">
    <location>
        <position position="1"/>
    </location>
</feature>
<keyword evidence="2" id="KW-1185">Reference proteome</keyword>
<accession>A0ACA9T7D0</accession>
<reference evidence="1" key="1">
    <citation type="submission" date="2020-04" db="EMBL/GenBank/DDBJ databases">
        <authorList>
            <person name="Broberg M."/>
        </authorList>
    </citation>
    <scope>NUCLEOTIDE SEQUENCE</scope>
</reference>